<gene>
    <name evidence="1" type="ORF">HPB49_024432</name>
</gene>
<proteinExistence type="predicted"/>
<evidence type="ECO:0000313" key="1">
    <source>
        <dbReference type="EMBL" id="KAH7955079.1"/>
    </source>
</evidence>
<evidence type="ECO:0000313" key="2">
    <source>
        <dbReference type="Proteomes" id="UP000821865"/>
    </source>
</evidence>
<dbReference type="EMBL" id="CM023473">
    <property type="protein sequence ID" value="KAH7955079.1"/>
    <property type="molecule type" value="Genomic_DNA"/>
</dbReference>
<comment type="caution">
    <text evidence="1">The sequence shown here is derived from an EMBL/GenBank/DDBJ whole genome shotgun (WGS) entry which is preliminary data.</text>
</comment>
<accession>A0ACB8D139</accession>
<reference evidence="1" key="1">
    <citation type="submission" date="2020-05" db="EMBL/GenBank/DDBJ databases">
        <title>Large-scale comparative analyses of tick genomes elucidate their genetic diversity and vector capacities.</title>
        <authorList>
            <person name="Jia N."/>
            <person name="Wang J."/>
            <person name="Shi W."/>
            <person name="Du L."/>
            <person name="Sun Y."/>
            <person name="Zhan W."/>
            <person name="Jiang J."/>
            <person name="Wang Q."/>
            <person name="Zhang B."/>
            <person name="Ji P."/>
            <person name="Sakyi L.B."/>
            <person name="Cui X."/>
            <person name="Yuan T."/>
            <person name="Jiang B."/>
            <person name="Yang W."/>
            <person name="Lam T.T.-Y."/>
            <person name="Chang Q."/>
            <person name="Ding S."/>
            <person name="Wang X."/>
            <person name="Zhu J."/>
            <person name="Ruan X."/>
            <person name="Zhao L."/>
            <person name="Wei J."/>
            <person name="Que T."/>
            <person name="Du C."/>
            <person name="Cheng J."/>
            <person name="Dai P."/>
            <person name="Han X."/>
            <person name="Huang E."/>
            <person name="Gao Y."/>
            <person name="Liu J."/>
            <person name="Shao H."/>
            <person name="Ye R."/>
            <person name="Li L."/>
            <person name="Wei W."/>
            <person name="Wang X."/>
            <person name="Wang C."/>
            <person name="Yang T."/>
            <person name="Huo Q."/>
            <person name="Li W."/>
            <person name="Guo W."/>
            <person name="Chen H."/>
            <person name="Zhou L."/>
            <person name="Ni X."/>
            <person name="Tian J."/>
            <person name="Zhou Y."/>
            <person name="Sheng Y."/>
            <person name="Liu T."/>
            <person name="Pan Y."/>
            <person name="Xia L."/>
            <person name="Li J."/>
            <person name="Zhao F."/>
            <person name="Cao W."/>
        </authorList>
    </citation>
    <scope>NUCLEOTIDE SEQUENCE</scope>
    <source>
        <strain evidence="1">Dsil-2018</strain>
    </source>
</reference>
<protein>
    <submittedName>
        <fullName evidence="1">Uncharacterized protein</fullName>
    </submittedName>
</protein>
<sequence>MVRQNRDAYANFEKLGGPAVLRRTLFEADQQARNHCQMLERLKTKASFLVATLCSQEDGFRSTLATSEFARDAVEMLPHVDGDCRQFLLSALLTMATHSAQPLLRELPAREALMATLAGFIREHGDAAQYQEVVQYSTEILDLIRDRSERSRTISIRS</sequence>
<organism evidence="1 2">
    <name type="scientific">Dermacentor silvarum</name>
    <name type="common">Tick</name>
    <dbReference type="NCBI Taxonomy" id="543639"/>
    <lineage>
        <taxon>Eukaryota</taxon>
        <taxon>Metazoa</taxon>
        <taxon>Ecdysozoa</taxon>
        <taxon>Arthropoda</taxon>
        <taxon>Chelicerata</taxon>
        <taxon>Arachnida</taxon>
        <taxon>Acari</taxon>
        <taxon>Parasitiformes</taxon>
        <taxon>Ixodida</taxon>
        <taxon>Ixodoidea</taxon>
        <taxon>Ixodidae</taxon>
        <taxon>Rhipicephalinae</taxon>
        <taxon>Dermacentor</taxon>
    </lineage>
</organism>
<keyword evidence="2" id="KW-1185">Reference proteome</keyword>
<dbReference type="Proteomes" id="UP000821865">
    <property type="component" value="Chromosome 4"/>
</dbReference>
<name>A0ACB8D139_DERSI</name>